<evidence type="ECO:0000256" key="5">
    <source>
        <dbReference type="ARBA" id="ARBA00008661"/>
    </source>
</evidence>
<comment type="caution">
    <text evidence="16">The sequence shown here is derived from an EMBL/GenBank/DDBJ whole genome shotgun (WGS) entry which is preliminary data.</text>
</comment>
<evidence type="ECO:0000256" key="8">
    <source>
        <dbReference type="ARBA" id="ARBA00022692"/>
    </source>
</evidence>
<dbReference type="FunFam" id="3.90.550.50:FF:000018">
    <property type="entry name" value="Hexosyltransferase"/>
    <property type="match status" value="1"/>
</dbReference>
<comment type="pathway">
    <text evidence="4">Glycan metabolism; heparan sulfate biosynthesis.</text>
</comment>
<comment type="cofactor">
    <cofactor evidence="1">
        <name>Mn(2+)</name>
        <dbReference type="ChEBI" id="CHEBI:29035"/>
    </cofactor>
</comment>
<dbReference type="GO" id="GO:0006493">
    <property type="term" value="P:protein O-linked glycosylation"/>
    <property type="evidence" value="ECO:0007669"/>
    <property type="project" value="TreeGrafter"/>
</dbReference>
<reference evidence="16" key="1">
    <citation type="submission" date="2023-10" db="EMBL/GenBank/DDBJ databases">
        <title>Genome assemblies of two species of porcelain crab, Petrolisthes cinctipes and Petrolisthes manimaculis (Anomura: Porcellanidae).</title>
        <authorList>
            <person name="Angst P."/>
        </authorList>
    </citation>
    <scope>NUCLEOTIDE SEQUENCE</scope>
    <source>
        <strain evidence="16">PB745_01</strain>
        <tissue evidence="16">Gill</tissue>
    </source>
</reference>
<evidence type="ECO:0000256" key="12">
    <source>
        <dbReference type="ARBA" id="ARBA00023136"/>
    </source>
</evidence>
<dbReference type="Gene3D" id="3.90.550.50">
    <property type="match status" value="1"/>
</dbReference>
<dbReference type="GO" id="GO:0047220">
    <property type="term" value="F:galactosylxylosylprotein 3-beta-galactosyltransferase activity"/>
    <property type="evidence" value="ECO:0007669"/>
    <property type="project" value="TreeGrafter"/>
</dbReference>
<dbReference type="Proteomes" id="UP001286313">
    <property type="component" value="Unassembled WGS sequence"/>
</dbReference>
<evidence type="ECO:0000256" key="7">
    <source>
        <dbReference type="ARBA" id="ARBA00022679"/>
    </source>
</evidence>
<dbReference type="EMBL" id="JAWQEG010001508">
    <property type="protein sequence ID" value="KAK3879012.1"/>
    <property type="molecule type" value="Genomic_DNA"/>
</dbReference>
<dbReference type="InterPro" id="IPR002659">
    <property type="entry name" value="Glyco_trans_31"/>
</dbReference>
<dbReference type="PANTHER" id="PTHR11214:SF3">
    <property type="entry name" value="BETA-1,3-GALACTOSYLTRANSFERASE 6"/>
    <property type="match status" value="1"/>
</dbReference>
<keyword evidence="13" id="KW-0325">Glycoprotein</keyword>
<keyword evidence="8 15" id="KW-0812">Transmembrane</keyword>
<protein>
    <recommendedName>
        <fullName evidence="15">Hexosyltransferase</fullName>
        <ecNumber evidence="15">2.4.1.-</ecNumber>
    </recommendedName>
</protein>
<dbReference type="AlphaFoldDB" id="A0AAE1FR72"/>
<feature type="transmembrane region" description="Helical" evidence="15">
    <location>
        <begin position="20"/>
        <end position="44"/>
    </location>
</feature>
<name>A0AAE1FR72_PETCI</name>
<evidence type="ECO:0000256" key="6">
    <source>
        <dbReference type="ARBA" id="ARBA00022676"/>
    </source>
</evidence>
<evidence type="ECO:0000256" key="10">
    <source>
        <dbReference type="ARBA" id="ARBA00022989"/>
    </source>
</evidence>
<evidence type="ECO:0000313" key="16">
    <source>
        <dbReference type="EMBL" id="KAK3879012.1"/>
    </source>
</evidence>
<dbReference type="PANTHER" id="PTHR11214">
    <property type="entry name" value="BETA-1,3-N-ACETYLGLUCOSAMINYLTRANSFERASE"/>
    <property type="match status" value="1"/>
</dbReference>
<keyword evidence="10 15" id="KW-1133">Transmembrane helix</keyword>
<evidence type="ECO:0000256" key="13">
    <source>
        <dbReference type="ARBA" id="ARBA00023180"/>
    </source>
</evidence>
<comment type="similarity">
    <text evidence="5 15">Belongs to the glycosyltransferase 31 family.</text>
</comment>
<sequence length="353" mass="40909">MKNRENMRRAPGLMICRRPVRNAVFVLSCVGAFILGCLLTMMSVDPMSCDIYQCTEKIKHTAPEDTNSWLGSWDRYGKVAEKSVFLIIVILSAPGNIEQRNVMRQTWLSEEKSDTHHFFVIGTSSLSPDVNSSLQVEQKRYGDLLLLHNIVDSYQALTKKLLASFVYVHYSIRFRFLLKCDDDTYVQLPQLHKELKNVPYKQRLYWGFFDGRATIEKSGPWKEKDYILCDRYLPYALGGGYVVSSDVATFVATNSKYLKIYKNEDTSLGTWLAPLDLHRVHDPRFDTEYKSRGCNNKYIVTHKQSTIHMREKFSSLKTTNLLCRDQFQVRKSYLYNWNVPPSQCCVRNNTSVP</sequence>
<organism evidence="16 17">
    <name type="scientific">Petrolisthes cinctipes</name>
    <name type="common">Flat porcelain crab</name>
    <dbReference type="NCBI Taxonomy" id="88211"/>
    <lineage>
        <taxon>Eukaryota</taxon>
        <taxon>Metazoa</taxon>
        <taxon>Ecdysozoa</taxon>
        <taxon>Arthropoda</taxon>
        <taxon>Crustacea</taxon>
        <taxon>Multicrustacea</taxon>
        <taxon>Malacostraca</taxon>
        <taxon>Eumalacostraca</taxon>
        <taxon>Eucarida</taxon>
        <taxon>Decapoda</taxon>
        <taxon>Pleocyemata</taxon>
        <taxon>Anomura</taxon>
        <taxon>Galatheoidea</taxon>
        <taxon>Porcellanidae</taxon>
        <taxon>Petrolisthes</taxon>
    </lineage>
</organism>
<comment type="pathway">
    <text evidence="3">Glycan metabolism; chondroitin sulfate biosynthesis.</text>
</comment>
<dbReference type="Pfam" id="PF01762">
    <property type="entry name" value="Galactosyl_T"/>
    <property type="match status" value="1"/>
</dbReference>
<evidence type="ECO:0000256" key="11">
    <source>
        <dbReference type="ARBA" id="ARBA00023034"/>
    </source>
</evidence>
<evidence type="ECO:0000256" key="4">
    <source>
        <dbReference type="ARBA" id="ARBA00005093"/>
    </source>
</evidence>
<evidence type="ECO:0000256" key="1">
    <source>
        <dbReference type="ARBA" id="ARBA00001936"/>
    </source>
</evidence>
<keyword evidence="7" id="KW-0808">Transferase</keyword>
<evidence type="ECO:0000256" key="9">
    <source>
        <dbReference type="ARBA" id="ARBA00022968"/>
    </source>
</evidence>
<evidence type="ECO:0000256" key="14">
    <source>
        <dbReference type="ARBA" id="ARBA00023211"/>
    </source>
</evidence>
<gene>
    <name evidence="16" type="ORF">Pcinc_016393</name>
</gene>
<keyword evidence="9 15" id="KW-0735">Signal-anchor</keyword>
<accession>A0AAE1FR72</accession>
<evidence type="ECO:0000256" key="3">
    <source>
        <dbReference type="ARBA" id="ARBA00004840"/>
    </source>
</evidence>
<keyword evidence="14" id="KW-0464">Manganese</keyword>
<dbReference type="GO" id="GO:0000139">
    <property type="term" value="C:Golgi membrane"/>
    <property type="evidence" value="ECO:0007669"/>
    <property type="project" value="UniProtKB-SubCell"/>
</dbReference>
<evidence type="ECO:0000256" key="15">
    <source>
        <dbReference type="RuleBase" id="RU363063"/>
    </source>
</evidence>
<dbReference type="GO" id="GO:0006024">
    <property type="term" value="P:glycosaminoglycan biosynthetic process"/>
    <property type="evidence" value="ECO:0007669"/>
    <property type="project" value="UniProtKB-ARBA"/>
</dbReference>
<keyword evidence="12 15" id="KW-0472">Membrane</keyword>
<keyword evidence="11 15" id="KW-0333">Golgi apparatus</keyword>
<keyword evidence="6 15" id="KW-0328">Glycosyltransferase</keyword>
<proteinExistence type="inferred from homology"/>
<evidence type="ECO:0000313" key="17">
    <source>
        <dbReference type="Proteomes" id="UP001286313"/>
    </source>
</evidence>
<comment type="subcellular location">
    <subcellularLocation>
        <location evidence="2 15">Golgi apparatus membrane</location>
        <topology evidence="2 15">Single-pass type II membrane protein</topology>
    </subcellularLocation>
</comment>
<keyword evidence="17" id="KW-1185">Reference proteome</keyword>
<evidence type="ECO:0000256" key="2">
    <source>
        <dbReference type="ARBA" id="ARBA00004323"/>
    </source>
</evidence>
<dbReference type="EC" id="2.4.1.-" evidence="15"/>